<dbReference type="EMBL" id="JAKOGI010002563">
    <property type="protein sequence ID" value="KAJ8421743.1"/>
    <property type="molecule type" value="Genomic_DNA"/>
</dbReference>
<accession>A0A9Q1JK20</accession>
<reference evidence="2" key="1">
    <citation type="submission" date="2022-04" db="EMBL/GenBank/DDBJ databases">
        <title>Carnegiea gigantea Genome sequencing and assembly v2.</title>
        <authorList>
            <person name="Copetti D."/>
            <person name="Sanderson M.J."/>
            <person name="Burquez A."/>
            <person name="Wojciechowski M.F."/>
        </authorList>
    </citation>
    <scope>NUCLEOTIDE SEQUENCE</scope>
    <source>
        <strain evidence="2">SGP5-SGP5p</strain>
        <tissue evidence="2">Aerial part</tissue>
    </source>
</reference>
<protein>
    <submittedName>
        <fullName evidence="2">Uncharacterized protein</fullName>
    </submittedName>
</protein>
<keyword evidence="3" id="KW-1185">Reference proteome</keyword>
<feature type="region of interest" description="Disordered" evidence="1">
    <location>
        <begin position="119"/>
        <end position="164"/>
    </location>
</feature>
<name>A0A9Q1JK20_9CARY</name>
<gene>
    <name evidence="2" type="ORF">Cgig2_022426</name>
</gene>
<evidence type="ECO:0000313" key="2">
    <source>
        <dbReference type="EMBL" id="KAJ8421743.1"/>
    </source>
</evidence>
<comment type="caution">
    <text evidence="2">The sequence shown here is derived from an EMBL/GenBank/DDBJ whole genome shotgun (WGS) entry which is preliminary data.</text>
</comment>
<organism evidence="2 3">
    <name type="scientific">Carnegiea gigantea</name>
    <dbReference type="NCBI Taxonomy" id="171969"/>
    <lineage>
        <taxon>Eukaryota</taxon>
        <taxon>Viridiplantae</taxon>
        <taxon>Streptophyta</taxon>
        <taxon>Embryophyta</taxon>
        <taxon>Tracheophyta</taxon>
        <taxon>Spermatophyta</taxon>
        <taxon>Magnoliopsida</taxon>
        <taxon>eudicotyledons</taxon>
        <taxon>Gunneridae</taxon>
        <taxon>Pentapetalae</taxon>
        <taxon>Caryophyllales</taxon>
        <taxon>Cactineae</taxon>
        <taxon>Cactaceae</taxon>
        <taxon>Cactoideae</taxon>
        <taxon>Echinocereeae</taxon>
        <taxon>Carnegiea</taxon>
    </lineage>
</organism>
<sequence>MRYAHNSHVPEMTQVIFYAMMLNDGTELRLSSRIVMDCMTCEYSSTPNILSIEQDVIYPWEINMVVDRMLEFQEHRMAKTRITTLLRSPDELLAEGTFEEQARAKLLPLECGDVMAEQVDAEAEKNREEAPPLAPHMAAASAPTPLRARAPSSKGKGMEGPAQS</sequence>
<proteinExistence type="predicted"/>
<evidence type="ECO:0000256" key="1">
    <source>
        <dbReference type="SAM" id="MobiDB-lite"/>
    </source>
</evidence>
<dbReference type="AlphaFoldDB" id="A0A9Q1JK20"/>
<evidence type="ECO:0000313" key="3">
    <source>
        <dbReference type="Proteomes" id="UP001153076"/>
    </source>
</evidence>
<dbReference type="Proteomes" id="UP001153076">
    <property type="component" value="Unassembled WGS sequence"/>
</dbReference>